<feature type="transmembrane region" description="Helical" evidence="5">
    <location>
        <begin position="192"/>
        <end position="216"/>
    </location>
</feature>
<feature type="transmembrane region" description="Helical" evidence="5">
    <location>
        <begin position="408"/>
        <end position="431"/>
    </location>
</feature>
<protein>
    <recommendedName>
        <fullName evidence="5">NADH-quinone oxidoreductase subunit N</fullName>
        <ecNumber evidence="5">7.1.1.-</ecNumber>
    </recommendedName>
    <alternativeName>
        <fullName evidence="5">NADH dehydrogenase I subunit N</fullName>
    </alternativeName>
    <alternativeName>
        <fullName evidence="5">NDH-1 subunit N</fullName>
    </alternativeName>
</protein>
<dbReference type="InterPro" id="IPR001750">
    <property type="entry name" value="ND/Mrp_TM"/>
</dbReference>
<dbReference type="GO" id="GO:0005886">
    <property type="term" value="C:plasma membrane"/>
    <property type="evidence" value="ECO:0007669"/>
    <property type="project" value="UniProtKB-SubCell"/>
</dbReference>
<keyword evidence="2 5" id="KW-0812">Transmembrane</keyword>
<keyword evidence="5" id="KW-1003">Cell membrane</keyword>
<dbReference type="Proteomes" id="UP000199288">
    <property type="component" value="Unassembled WGS sequence"/>
</dbReference>
<keyword evidence="4 5" id="KW-0472">Membrane</keyword>
<evidence type="ECO:0000256" key="3">
    <source>
        <dbReference type="ARBA" id="ARBA00022989"/>
    </source>
</evidence>
<evidence type="ECO:0000256" key="4">
    <source>
        <dbReference type="ARBA" id="ARBA00023136"/>
    </source>
</evidence>
<dbReference type="HAMAP" id="MF_00445">
    <property type="entry name" value="NDH1_NuoN_1"/>
    <property type="match status" value="1"/>
</dbReference>
<name>A0A1H3XBY9_9ACTO</name>
<feature type="domain" description="NADH:quinone oxidoreductase/Mrp antiporter transmembrane" evidence="7">
    <location>
        <begin position="158"/>
        <end position="456"/>
    </location>
</feature>
<evidence type="ECO:0000256" key="1">
    <source>
        <dbReference type="ARBA" id="ARBA00004127"/>
    </source>
</evidence>
<dbReference type="EMBL" id="FNQV01000003">
    <property type="protein sequence ID" value="SDZ96925.1"/>
    <property type="molecule type" value="Genomic_DNA"/>
</dbReference>
<feature type="transmembrane region" description="Helical" evidence="5">
    <location>
        <begin position="139"/>
        <end position="156"/>
    </location>
</feature>
<dbReference type="PANTHER" id="PTHR22773">
    <property type="entry name" value="NADH DEHYDROGENASE"/>
    <property type="match status" value="1"/>
</dbReference>
<gene>
    <name evidence="5" type="primary">nuoN</name>
    <name evidence="8" type="ORF">SAMN02910418_00675</name>
</gene>
<dbReference type="NCBIfam" id="NF004441">
    <property type="entry name" value="PRK05777.1-4"/>
    <property type="match status" value="1"/>
</dbReference>
<comment type="subunit">
    <text evidence="5">NDH-1 is composed of 14 different subunits. Subunits NuoA, H, J, K, L, M, N constitute the membrane sector of the complex.</text>
</comment>
<feature type="transmembrane region" description="Helical" evidence="5">
    <location>
        <begin position="83"/>
        <end position="103"/>
    </location>
</feature>
<proteinExistence type="inferred from homology"/>
<feature type="transmembrane region" description="Helical" evidence="5">
    <location>
        <begin position="273"/>
        <end position="294"/>
    </location>
</feature>
<dbReference type="OrthoDB" id="9811718at2"/>
<evidence type="ECO:0000256" key="2">
    <source>
        <dbReference type="ARBA" id="ARBA00022692"/>
    </source>
</evidence>
<evidence type="ECO:0000313" key="8">
    <source>
        <dbReference type="EMBL" id="SDZ96925.1"/>
    </source>
</evidence>
<feature type="transmembrane region" description="Helical" evidence="5">
    <location>
        <begin position="42"/>
        <end position="63"/>
    </location>
</feature>
<feature type="transmembrane region" description="Helical" evidence="5">
    <location>
        <begin position="443"/>
        <end position="467"/>
    </location>
</feature>
<feature type="transmembrane region" description="Helical" evidence="5">
    <location>
        <begin position="162"/>
        <end position="180"/>
    </location>
</feature>
<dbReference type="GO" id="GO:0050136">
    <property type="term" value="F:NADH dehydrogenase (quinone) (non-electrogenic) activity"/>
    <property type="evidence" value="ECO:0007669"/>
    <property type="project" value="UniProtKB-UniRule"/>
</dbReference>
<comment type="catalytic activity">
    <reaction evidence="5">
        <text>a quinone + NADH + 5 H(+)(in) = a quinol + NAD(+) + 4 H(+)(out)</text>
        <dbReference type="Rhea" id="RHEA:57888"/>
        <dbReference type="ChEBI" id="CHEBI:15378"/>
        <dbReference type="ChEBI" id="CHEBI:24646"/>
        <dbReference type="ChEBI" id="CHEBI:57540"/>
        <dbReference type="ChEBI" id="CHEBI:57945"/>
        <dbReference type="ChEBI" id="CHEBI:132124"/>
    </reaction>
</comment>
<feature type="transmembrane region" description="Helical" evidence="5">
    <location>
        <begin position="359"/>
        <end position="380"/>
    </location>
</feature>
<feature type="transmembrane region" description="Helical" evidence="5">
    <location>
        <begin position="12"/>
        <end position="30"/>
    </location>
</feature>
<dbReference type="RefSeq" id="WP_092562054.1">
    <property type="nucleotide sequence ID" value="NZ_FNQV01000003.1"/>
</dbReference>
<keyword evidence="3 5" id="KW-1133">Transmembrane helix</keyword>
<evidence type="ECO:0000256" key="5">
    <source>
        <dbReference type="HAMAP-Rule" id="MF_00445"/>
    </source>
</evidence>
<evidence type="ECO:0000259" key="7">
    <source>
        <dbReference type="Pfam" id="PF00361"/>
    </source>
</evidence>
<reference evidence="9" key="1">
    <citation type="submission" date="2016-10" db="EMBL/GenBank/DDBJ databases">
        <authorList>
            <person name="Varghese N."/>
            <person name="Submissions S."/>
        </authorList>
    </citation>
    <scope>NUCLEOTIDE SEQUENCE [LARGE SCALE GENOMIC DNA]</scope>
    <source>
        <strain evidence="9">KPR-1</strain>
    </source>
</reference>
<dbReference type="GO" id="GO:0042773">
    <property type="term" value="P:ATP synthesis coupled electron transport"/>
    <property type="evidence" value="ECO:0007669"/>
    <property type="project" value="InterPro"/>
</dbReference>
<accession>A0A1H3XBY9</accession>
<dbReference type="AlphaFoldDB" id="A0A1H3XBY9"/>
<keyword evidence="5" id="KW-0520">NAD</keyword>
<feature type="transmembrane region" description="Helical" evidence="5">
    <location>
        <begin position="236"/>
        <end position="261"/>
    </location>
</feature>
<evidence type="ECO:0000256" key="6">
    <source>
        <dbReference type="RuleBase" id="RU000320"/>
    </source>
</evidence>
<dbReference type="GO" id="GO:0048038">
    <property type="term" value="F:quinone binding"/>
    <property type="evidence" value="ECO:0007669"/>
    <property type="project" value="UniProtKB-KW"/>
</dbReference>
<dbReference type="InterPro" id="IPR010096">
    <property type="entry name" value="NADH-Q_OxRdtase_suN/2"/>
</dbReference>
<comment type="function">
    <text evidence="5">NDH-1 shuttles electrons from NADH, via FMN and iron-sulfur (Fe-S) centers, to quinones in the respiratory chain. The immediate electron acceptor for the enzyme in this species is believed to be a menaquinone. Couples the redox reaction to proton translocation (for every two electrons transferred, four hydrogen ions are translocated across the cytoplasmic membrane), and thus conserves the redox energy in a proton gradient.</text>
</comment>
<evidence type="ECO:0000313" key="9">
    <source>
        <dbReference type="Proteomes" id="UP000199288"/>
    </source>
</evidence>
<keyword evidence="5" id="KW-0874">Quinone</keyword>
<comment type="subcellular location">
    <subcellularLocation>
        <location evidence="5">Cell membrane</location>
        <topology evidence="5">Multi-pass membrane protein</topology>
    </subcellularLocation>
    <subcellularLocation>
        <location evidence="1">Endomembrane system</location>
        <topology evidence="1">Multi-pass membrane protein</topology>
    </subcellularLocation>
    <subcellularLocation>
        <location evidence="6">Membrane</location>
        <topology evidence="6">Multi-pass membrane protein</topology>
    </subcellularLocation>
</comment>
<feature type="transmembrane region" description="Helical" evidence="5">
    <location>
        <begin position="488"/>
        <end position="510"/>
    </location>
</feature>
<keyword evidence="5" id="KW-1278">Translocase</keyword>
<dbReference type="EC" id="7.1.1.-" evidence="5"/>
<dbReference type="NCBIfam" id="TIGR01770">
    <property type="entry name" value="NDH_I_N"/>
    <property type="match status" value="1"/>
</dbReference>
<keyword evidence="5" id="KW-0813">Transport</keyword>
<feature type="transmembrane region" description="Helical" evidence="5">
    <location>
        <begin position="332"/>
        <end position="353"/>
    </location>
</feature>
<sequence length="521" mass="54784">MSQFVAPDIAWGALTPILIIFAAAVIGVLIEAFAPRTVRRTIQLVVSMVAIAAAIVAVVWRWTVVAADGPTSVLAGSYHEDPFALATQGILLISSLLALMVIADRTSLGDGAFVAAGATRPGSYEEEDYTRAGFAQTEVFPLVLFSLGGMLVFPATADMVTLFIALEVLSLPLYILCGLARRRRLLSQEASLKYFLLGAFSSAFMLFGIALMYGFSGSFRFAEIADSVMLVAGKDTLLLAGIVLVTVGLLFKVGAAPFHTWTPDVYQGAPTPITGFMAAATKLAAFAALLRFWYTIAYGMQWDLNALMLGIAVLTMLIGTVLGVVQNDIKRMLAYSSIAHAGFLLLGVISLTQQALGATLFYLLAYGLATIGAFGIVSLVREVDANGNITSEATNLQQWAGLGKRHPLLAGAMVIFLLSFAGIPLTSGFIGKFVVFSAAISGGLAWAVVVAVIASAATAFFYVRLIVLMYLTDAEDESTVAIGSEGPTTIAIGACAVLTVLLGIIPGPVLNLLSNASQLLP</sequence>
<dbReference type="GO" id="GO:0008137">
    <property type="term" value="F:NADH dehydrogenase (ubiquinone) activity"/>
    <property type="evidence" value="ECO:0007669"/>
    <property type="project" value="InterPro"/>
</dbReference>
<organism evidence="8 9">
    <name type="scientific">Bowdeniella nasicola</name>
    <dbReference type="NCBI Taxonomy" id="208480"/>
    <lineage>
        <taxon>Bacteria</taxon>
        <taxon>Bacillati</taxon>
        <taxon>Actinomycetota</taxon>
        <taxon>Actinomycetes</taxon>
        <taxon>Actinomycetales</taxon>
        <taxon>Actinomycetaceae</taxon>
        <taxon>Bowdeniella</taxon>
    </lineage>
</organism>
<dbReference type="Pfam" id="PF00361">
    <property type="entry name" value="Proton_antipo_M"/>
    <property type="match status" value="1"/>
</dbReference>
<keyword evidence="9" id="KW-1185">Reference proteome</keyword>
<comment type="similarity">
    <text evidence="5">Belongs to the complex I subunit 2 family.</text>
</comment>
<dbReference type="GO" id="GO:0012505">
    <property type="term" value="C:endomembrane system"/>
    <property type="evidence" value="ECO:0007669"/>
    <property type="project" value="UniProtKB-SubCell"/>
</dbReference>
<feature type="transmembrane region" description="Helical" evidence="5">
    <location>
        <begin position="306"/>
        <end position="325"/>
    </location>
</feature>